<dbReference type="GO" id="GO:0015194">
    <property type="term" value="F:L-serine transmembrane transporter activity"/>
    <property type="evidence" value="ECO:0007669"/>
    <property type="project" value="TreeGrafter"/>
</dbReference>
<evidence type="ECO:0000256" key="6">
    <source>
        <dbReference type="ARBA" id="ARBA00022970"/>
    </source>
</evidence>
<feature type="region of interest" description="Disordered" evidence="9">
    <location>
        <begin position="1"/>
        <end position="22"/>
    </location>
</feature>
<evidence type="ECO:0000256" key="3">
    <source>
        <dbReference type="ARBA" id="ARBA00022448"/>
    </source>
</evidence>
<feature type="transmembrane region" description="Helical" evidence="10">
    <location>
        <begin position="117"/>
        <end position="144"/>
    </location>
</feature>
<dbReference type="AlphaFoldDB" id="A0A9P6DPI7"/>
<dbReference type="EMBL" id="MU129112">
    <property type="protein sequence ID" value="KAF9506393.1"/>
    <property type="molecule type" value="Genomic_DNA"/>
</dbReference>
<feature type="transmembrane region" description="Helical" evidence="10">
    <location>
        <begin position="173"/>
        <end position="190"/>
    </location>
</feature>
<dbReference type="GO" id="GO:0005313">
    <property type="term" value="F:L-glutamate transmembrane transporter activity"/>
    <property type="evidence" value="ECO:0007669"/>
    <property type="project" value="TreeGrafter"/>
</dbReference>
<evidence type="ECO:0000313" key="13">
    <source>
        <dbReference type="Proteomes" id="UP000886523"/>
    </source>
</evidence>
<dbReference type="Proteomes" id="UP000886523">
    <property type="component" value="Unassembled WGS sequence"/>
</dbReference>
<name>A0A9P6DPI7_9AGAM</name>
<evidence type="ECO:0000259" key="11">
    <source>
        <dbReference type="Pfam" id="PF01490"/>
    </source>
</evidence>
<sequence length="486" mass="52892">MPPTYGVANDSRASEEATGVPTPYTPLLGTNIEAAAHRQLKSEGIAGISSSVGNLCNTILGTGILAFPLAMASSGLIPGIITCIFSGSVAGFGLYLLSRCASQTPHRRSSFFAVAQLTYPSLAVFFDAAVAIKCFGVSTSYLIIIKGLMPSVVGSLHYVLNPSSEIPWWTNSGRFWITIFMAILVPLCFLRHLDSFRHTSYVALFSVAYVVIIVVVCHFDPPKGSTEPGEWHLVHFTPSFISTFPVQVFAFTCAQNLFPIYNELASNTQSRMNLVIGASLGTTTLTYEIVSIFGYITFGSNVGPNIIAMYPSTTLFIALGQFAIVLLVLFSYPLQVHPCRICLDKILPFKGYTLSSKSAESCDAENEETEEEEENLSAHGAVHELTPLRHTILTYLIVVPGFLVAYFVDDLQLVLSFVGSTGSTAISFILPGLFYYKLFGDQPGHSKAMKWASAALALYGVLIFIFCLTFNIWKVLQPIKDIGQLL</sequence>
<dbReference type="PANTHER" id="PTHR22950:SF678">
    <property type="entry name" value="VACUOLAR AMINO ACID TRANSPORTER 5-RELATED"/>
    <property type="match status" value="1"/>
</dbReference>
<feature type="transmembrane region" description="Helical" evidence="10">
    <location>
        <begin position="241"/>
        <end position="261"/>
    </location>
</feature>
<evidence type="ECO:0000256" key="5">
    <source>
        <dbReference type="ARBA" id="ARBA00022692"/>
    </source>
</evidence>
<feature type="transmembrane region" description="Helical" evidence="10">
    <location>
        <begin position="202"/>
        <end position="221"/>
    </location>
</feature>
<proteinExistence type="inferred from homology"/>
<feature type="transmembrane region" description="Helical" evidence="10">
    <location>
        <begin position="308"/>
        <end position="330"/>
    </location>
</feature>
<protein>
    <recommendedName>
        <fullName evidence="11">Amino acid transporter transmembrane domain-containing protein</fullName>
    </recommendedName>
</protein>
<gene>
    <name evidence="12" type="ORF">BS47DRAFT_1378132</name>
</gene>
<evidence type="ECO:0000256" key="10">
    <source>
        <dbReference type="SAM" id="Phobius"/>
    </source>
</evidence>
<comment type="subcellular location">
    <subcellularLocation>
        <location evidence="1">Vacuole membrane</location>
        <topology evidence="1">Multi-pass membrane protein</topology>
    </subcellularLocation>
</comment>
<evidence type="ECO:0000256" key="8">
    <source>
        <dbReference type="ARBA" id="ARBA00023136"/>
    </source>
</evidence>
<evidence type="ECO:0000256" key="7">
    <source>
        <dbReference type="ARBA" id="ARBA00022989"/>
    </source>
</evidence>
<feature type="transmembrane region" description="Helical" evidence="10">
    <location>
        <begin position="76"/>
        <end position="97"/>
    </location>
</feature>
<keyword evidence="13" id="KW-1185">Reference proteome</keyword>
<comment type="similarity">
    <text evidence="2">Belongs to the amino acid/polyamine transporter 2 family.</text>
</comment>
<accession>A0A9P6DPI7</accession>
<reference evidence="12" key="1">
    <citation type="journal article" date="2020" name="Nat. Commun.">
        <title>Large-scale genome sequencing of mycorrhizal fungi provides insights into the early evolution of symbiotic traits.</title>
        <authorList>
            <person name="Miyauchi S."/>
            <person name="Kiss E."/>
            <person name="Kuo A."/>
            <person name="Drula E."/>
            <person name="Kohler A."/>
            <person name="Sanchez-Garcia M."/>
            <person name="Morin E."/>
            <person name="Andreopoulos B."/>
            <person name="Barry K.W."/>
            <person name="Bonito G."/>
            <person name="Buee M."/>
            <person name="Carver A."/>
            <person name="Chen C."/>
            <person name="Cichocki N."/>
            <person name="Clum A."/>
            <person name="Culley D."/>
            <person name="Crous P.W."/>
            <person name="Fauchery L."/>
            <person name="Girlanda M."/>
            <person name="Hayes R.D."/>
            <person name="Keri Z."/>
            <person name="LaButti K."/>
            <person name="Lipzen A."/>
            <person name="Lombard V."/>
            <person name="Magnuson J."/>
            <person name="Maillard F."/>
            <person name="Murat C."/>
            <person name="Nolan M."/>
            <person name="Ohm R.A."/>
            <person name="Pangilinan J."/>
            <person name="Pereira M.F."/>
            <person name="Perotto S."/>
            <person name="Peter M."/>
            <person name="Pfister S."/>
            <person name="Riley R."/>
            <person name="Sitrit Y."/>
            <person name="Stielow J.B."/>
            <person name="Szollosi G."/>
            <person name="Zifcakova L."/>
            <person name="Stursova M."/>
            <person name="Spatafora J.W."/>
            <person name="Tedersoo L."/>
            <person name="Vaario L.M."/>
            <person name="Yamada A."/>
            <person name="Yan M."/>
            <person name="Wang P."/>
            <person name="Xu J."/>
            <person name="Bruns T."/>
            <person name="Baldrian P."/>
            <person name="Vilgalys R."/>
            <person name="Dunand C."/>
            <person name="Henrissat B."/>
            <person name="Grigoriev I.V."/>
            <person name="Hibbett D."/>
            <person name="Nagy L.G."/>
            <person name="Martin F.M."/>
        </authorList>
    </citation>
    <scope>NUCLEOTIDE SEQUENCE</scope>
    <source>
        <strain evidence="12">UP504</strain>
    </source>
</reference>
<dbReference type="GO" id="GO:0015189">
    <property type="term" value="F:L-lysine transmembrane transporter activity"/>
    <property type="evidence" value="ECO:0007669"/>
    <property type="project" value="TreeGrafter"/>
</dbReference>
<dbReference type="GO" id="GO:0000329">
    <property type="term" value="C:fungal-type vacuole membrane"/>
    <property type="evidence" value="ECO:0007669"/>
    <property type="project" value="TreeGrafter"/>
</dbReference>
<evidence type="ECO:0000256" key="2">
    <source>
        <dbReference type="ARBA" id="ARBA00008066"/>
    </source>
</evidence>
<dbReference type="PANTHER" id="PTHR22950">
    <property type="entry name" value="AMINO ACID TRANSPORTER"/>
    <property type="match status" value="1"/>
</dbReference>
<feature type="transmembrane region" description="Helical" evidence="10">
    <location>
        <begin position="448"/>
        <end position="473"/>
    </location>
</feature>
<dbReference type="InterPro" id="IPR013057">
    <property type="entry name" value="AA_transpt_TM"/>
</dbReference>
<dbReference type="OrthoDB" id="438545at2759"/>
<evidence type="ECO:0000313" key="12">
    <source>
        <dbReference type="EMBL" id="KAF9506393.1"/>
    </source>
</evidence>
<feature type="transmembrane region" description="Helical" evidence="10">
    <location>
        <begin position="273"/>
        <end position="296"/>
    </location>
</feature>
<feature type="domain" description="Amino acid transporter transmembrane" evidence="11">
    <location>
        <begin position="49"/>
        <end position="474"/>
    </location>
</feature>
<dbReference type="GO" id="GO:0061459">
    <property type="term" value="F:L-arginine transmembrane transporter activity"/>
    <property type="evidence" value="ECO:0007669"/>
    <property type="project" value="TreeGrafter"/>
</dbReference>
<keyword evidence="5 10" id="KW-0812">Transmembrane</keyword>
<dbReference type="GO" id="GO:0005290">
    <property type="term" value="F:L-histidine transmembrane transporter activity"/>
    <property type="evidence" value="ECO:0007669"/>
    <property type="project" value="TreeGrafter"/>
</dbReference>
<keyword evidence="3" id="KW-0813">Transport</keyword>
<keyword evidence="4" id="KW-0926">Vacuole</keyword>
<evidence type="ECO:0000256" key="4">
    <source>
        <dbReference type="ARBA" id="ARBA00022554"/>
    </source>
</evidence>
<keyword evidence="8 10" id="KW-0472">Membrane</keyword>
<feature type="transmembrane region" description="Helical" evidence="10">
    <location>
        <begin position="414"/>
        <end position="436"/>
    </location>
</feature>
<feature type="transmembrane region" description="Helical" evidence="10">
    <location>
        <begin position="392"/>
        <end position="408"/>
    </location>
</feature>
<evidence type="ECO:0000256" key="9">
    <source>
        <dbReference type="SAM" id="MobiDB-lite"/>
    </source>
</evidence>
<keyword evidence="6" id="KW-0029">Amino-acid transport</keyword>
<keyword evidence="7 10" id="KW-1133">Transmembrane helix</keyword>
<evidence type="ECO:0000256" key="1">
    <source>
        <dbReference type="ARBA" id="ARBA00004128"/>
    </source>
</evidence>
<dbReference type="Pfam" id="PF01490">
    <property type="entry name" value="Aa_trans"/>
    <property type="match status" value="1"/>
</dbReference>
<comment type="caution">
    <text evidence="12">The sequence shown here is derived from an EMBL/GenBank/DDBJ whole genome shotgun (WGS) entry which is preliminary data.</text>
</comment>
<organism evidence="12 13">
    <name type="scientific">Hydnum rufescens UP504</name>
    <dbReference type="NCBI Taxonomy" id="1448309"/>
    <lineage>
        <taxon>Eukaryota</taxon>
        <taxon>Fungi</taxon>
        <taxon>Dikarya</taxon>
        <taxon>Basidiomycota</taxon>
        <taxon>Agaricomycotina</taxon>
        <taxon>Agaricomycetes</taxon>
        <taxon>Cantharellales</taxon>
        <taxon>Hydnaceae</taxon>
        <taxon>Hydnum</taxon>
    </lineage>
</organism>
<dbReference type="GO" id="GO:0005302">
    <property type="term" value="F:L-tyrosine transmembrane transporter activity"/>
    <property type="evidence" value="ECO:0007669"/>
    <property type="project" value="TreeGrafter"/>
</dbReference>